<organism evidence="1 2">
    <name type="scientific">Calocera cornea HHB12733</name>
    <dbReference type="NCBI Taxonomy" id="1353952"/>
    <lineage>
        <taxon>Eukaryota</taxon>
        <taxon>Fungi</taxon>
        <taxon>Dikarya</taxon>
        <taxon>Basidiomycota</taxon>
        <taxon>Agaricomycotina</taxon>
        <taxon>Dacrymycetes</taxon>
        <taxon>Dacrymycetales</taxon>
        <taxon>Dacrymycetaceae</taxon>
        <taxon>Calocera</taxon>
    </lineage>
</organism>
<dbReference type="Proteomes" id="UP000076842">
    <property type="component" value="Unassembled WGS sequence"/>
</dbReference>
<name>A0A165EKU7_9BASI</name>
<dbReference type="SUPFAM" id="SSF52047">
    <property type="entry name" value="RNI-like"/>
    <property type="match status" value="1"/>
</dbReference>
<evidence type="ECO:0000313" key="2">
    <source>
        <dbReference type="Proteomes" id="UP000076842"/>
    </source>
</evidence>
<dbReference type="AlphaFoldDB" id="A0A165EKU7"/>
<evidence type="ECO:0000313" key="1">
    <source>
        <dbReference type="EMBL" id="KZT55073.1"/>
    </source>
</evidence>
<dbReference type="Gene3D" id="3.80.10.10">
    <property type="entry name" value="Ribonuclease Inhibitor"/>
    <property type="match status" value="1"/>
</dbReference>
<sequence>MWSVVELHGVRQLAAAAEWISRGKSMPLDLVVHFPRCQEEAISLLVALINRVSHRLRTLEISGHNGSLYRVATDWIEPAPMLQTLSTSYDVYEDEDGQGWCNCDDDPTDEIRTTCIRPPSSLPALRSLCISVYGDEWSTVPELHGCVSSSIQDLTLSFTGWGLADYASVMRLLECTPNLTSLRFKFAYGSSCEHENDTAECDGVVGLKPAHLPHLRSLHVTNSQSRPCFQWLRLLDTPHLRTCNINNSQAWQKELPQITRLGSGYSASGS</sequence>
<protein>
    <recommendedName>
        <fullName evidence="3">F-box domain-containing protein</fullName>
    </recommendedName>
</protein>
<dbReference type="InterPro" id="IPR032675">
    <property type="entry name" value="LRR_dom_sf"/>
</dbReference>
<gene>
    <name evidence="1" type="ORF">CALCODRAFT_510313</name>
</gene>
<reference evidence="1 2" key="1">
    <citation type="journal article" date="2016" name="Mol. Biol. Evol.">
        <title>Comparative Genomics of Early-Diverging Mushroom-Forming Fungi Provides Insights into the Origins of Lignocellulose Decay Capabilities.</title>
        <authorList>
            <person name="Nagy L.G."/>
            <person name="Riley R."/>
            <person name="Tritt A."/>
            <person name="Adam C."/>
            <person name="Daum C."/>
            <person name="Floudas D."/>
            <person name="Sun H."/>
            <person name="Yadav J.S."/>
            <person name="Pangilinan J."/>
            <person name="Larsson K.H."/>
            <person name="Matsuura K."/>
            <person name="Barry K."/>
            <person name="Labutti K."/>
            <person name="Kuo R."/>
            <person name="Ohm R.A."/>
            <person name="Bhattacharya S.S."/>
            <person name="Shirouzu T."/>
            <person name="Yoshinaga Y."/>
            <person name="Martin F.M."/>
            <person name="Grigoriev I.V."/>
            <person name="Hibbett D.S."/>
        </authorList>
    </citation>
    <scope>NUCLEOTIDE SEQUENCE [LARGE SCALE GENOMIC DNA]</scope>
    <source>
        <strain evidence="1 2">HHB12733</strain>
    </source>
</reference>
<evidence type="ECO:0008006" key="3">
    <source>
        <dbReference type="Google" id="ProtNLM"/>
    </source>
</evidence>
<dbReference type="EMBL" id="KV424001">
    <property type="protein sequence ID" value="KZT55073.1"/>
    <property type="molecule type" value="Genomic_DNA"/>
</dbReference>
<accession>A0A165EKU7</accession>
<keyword evidence="2" id="KW-1185">Reference proteome</keyword>
<proteinExistence type="predicted"/>
<dbReference type="InParanoid" id="A0A165EKU7"/>